<name>A0AAV4TDD4_9ARAC</name>
<proteinExistence type="predicted"/>
<evidence type="ECO:0000313" key="2">
    <source>
        <dbReference type="Proteomes" id="UP001054837"/>
    </source>
</evidence>
<comment type="caution">
    <text evidence="1">The sequence shown here is derived from an EMBL/GenBank/DDBJ whole genome shotgun (WGS) entry which is preliminary data.</text>
</comment>
<accession>A0AAV4TDD4</accession>
<dbReference type="AlphaFoldDB" id="A0AAV4TDD4"/>
<sequence>MIKCLAFINNRSKIATLRVTLLRTISGSIRQPQFHEIGLETDSDCGRMIREEENKLNKSTTSGMSIPIDCSGETELKKLSFIECVFNLENHEQLRN</sequence>
<reference evidence="1 2" key="1">
    <citation type="submission" date="2021-06" db="EMBL/GenBank/DDBJ databases">
        <title>Caerostris darwini draft genome.</title>
        <authorList>
            <person name="Kono N."/>
            <person name="Arakawa K."/>
        </authorList>
    </citation>
    <scope>NUCLEOTIDE SEQUENCE [LARGE SCALE GENOMIC DNA]</scope>
</reference>
<keyword evidence="2" id="KW-1185">Reference proteome</keyword>
<dbReference type="EMBL" id="BPLQ01009364">
    <property type="protein sequence ID" value="GIY43491.1"/>
    <property type="molecule type" value="Genomic_DNA"/>
</dbReference>
<gene>
    <name evidence="1" type="ORF">CDAR_436821</name>
</gene>
<organism evidence="1 2">
    <name type="scientific">Caerostris darwini</name>
    <dbReference type="NCBI Taxonomy" id="1538125"/>
    <lineage>
        <taxon>Eukaryota</taxon>
        <taxon>Metazoa</taxon>
        <taxon>Ecdysozoa</taxon>
        <taxon>Arthropoda</taxon>
        <taxon>Chelicerata</taxon>
        <taxon>Arachnida</taxon>
        <taxon>Araneae</taxon>
        <taxon>Araneomorphae</taxon>
        <taxon>Entelegynae</taxon>
        <taxon>Araneoidea</taxon>
        <taxon>Araneidae</taxon>
        <taxon>Caerostris</taxon>
    </lineage>
</organism>
<dbReference type="Proteomes" id="UP001054837">
    <property type="component" value="Unassembled WGS sequence"/>
</dbReference>
<evidence type="ECO:0000313" key="1">
    <source>
        <dbReference type="EMBL" id="GIY43491.1"/>
    </source>
</evidence>
<protein>
    <submittedName>
        <fullName evidence="1">Uncharacterized protein</fullName>
    </submittedName>
</protein>